<name>A0A1V6RXR1_9EURO</name>
<keyword evidence="4 7" id="KW-0472">Membrane</keyword>
<evidence type="ECO:0000256" key="3">
    <source>
        <dbReference type="ARBA" id="ARBA00022989"/>
    </source>
</evidence>
<dbReference type="Pfam" id="PF20684">
    <property type="entry name" value="Fung_rhodopsin"/>
    <property type="match status" value="1"/>
</dbReference>
<dbReference type="EMBL" id="MDYP01000017">
    <property type="protein sequence ID" value="OQE06565.1"/>
    <property type="molecule type" value="Genomic_DNA"/>
</dbReference>
<feature type="transmembrane region" description="Helical" evidence="7">
    <location>
        <begin position="179"/>
        <end position="203"/>
    </location>
</feature>
<reference evidence="10" key="1">
    <citation type="journal article" date="2017" name="Nat. Microbiol.">
        <title>Global analysis of biosynthetic gene clusters reveals vast potential of secondary metabolite production in Penicillium species.</title>
        <authorList>
            <person name="Nielsen J.C."/>
            <person name="Grijseels S."/>
            <person name="Prigent S."/>
            <person name="Ji B."/>
            <person name="Dainat J."/>
            <person name="Nielsen K.F."/>
            <person name="Frisvad J.C."/>
            <person name="Workman M."/>
            <person name="Nielsen J."/>
        </authorList>
    </citation>
    <scope>NUCLEOTIDE SEQUENCE [LARGE SCALE GENOMIC DNA]</scope>
    <source>
        <strain evidence="10">IBT 29486</strain>
    </source>
</reference>
<keyword evidence="2 7" id="KW-0812">Transmembrane</keyword>
<feature type="transmembrane region" description="Helical" evidence="7">
    <location>
        <begin position="215"/>
        <end position="237"/>
    </location>
</feature>
<dbReference type="PANTHER" id="PTHR33048:SF163">
    <property type="entry name" value="INTEGRAL MEMBRANE PROTEIN (AFU_ORTHOLOGUE AFUA_8G05510)"/>
    <property type="match status" value="1"/>
</dbReference>
<evidence type="ECO:0000313" key="9">
    <source>
        <dbReference type="EMBL" id="OQE06565.1"/>
    </source>
</evidence>
<dbReference type="InterPro" id="IPR049326">
    <property type="entry name" value="Rhodopsin_dom_fungi"/>
</dbReference>
<comment type="subcellular location">
    <subcellularLocation>
        <location evidence="1">Membrane</location>
        <topology evidence="1">Multi-pass membrane protein</topology>
    </subcellularLocation>
</comment>
<feature type="domain" description="Rhodopsin" evidence="8">
    <location>
        <begin position="46"/>
        <end position="279"/>
    </location>
</feature>
<evidence type="ECO:0000259" key="8">
    <source>
        <dbReference type="Pfam" id="PF20684"/>
    </source>
</evidence>
<accession>A0A1V6RXR1</accession>
<comment type="caution">
    <text evidence="9">The sequence shown here is derived from an EMBL/GenBank/DDBJ whole genome shotgun (WGS) entry which is preliminary data.</text>
</comment>
<feature type="region of interest" description="Disordered" evidence="6">
    <location>
        <begin position="338"/>
        <end position="363"/>
    </location>
</feature>
<dbReference type="GO" id="GO:0016020">
    <property type="term" value="C:membrane"/>
    <property type="evidence" value="ECO:0007669"/>
    <property type="project" value="UniProtKB-SubCell"/>
</dbReference>
<comment type="similarity">
    <text evidence="5">Belongs to the SAT4 family.</text>
</comment>
<evidence type="ECO:0000256" key="4">
    <source>
        <dbReference type="ARBA" id="ARBA00023136"/>
    </source>
</evidence>
<evidence type="ECO:0000256" key="6">
    <source>
        <dbReference type="SAM" id="MobiDB-lite"/>
    </source>
</evidence>
<protein>
    <recommendedName>
        <fullName evidence="8">Rhodopsin domain-containing protein</fullName>
    </recommendedName>
</protein>
<organism evidence="9 10">
    <name type="scientific">Penicillium vulpinum</name>
    <dbReference type="NCBI Taxonomy" id="29845"/>
    <lineage>
        <taxon>Eukaryota</taxon>
        <taxon>Fungi</taxon>
        <taxon>Dikarya</taxon>
        <taxon>Ascomycota</taxon>
        <taxon>Pezizomycotina</taxon>
        <taxon>Eurotiomycetes</taxon>
        <taxon>Eurotiomycetidae</taxon>
        <taxon>Eurotiales</taxon>
        <taxon>Aspergillaceae</taxon>
        <taxon>Penicillium</taxon>
    </lineage>
</organism>
<feature type="transmembrane region" description="Helical" evidence="7">
    <location>
        <begin position="64"/>
        <end position="84"/>
    </location>
</feature>
<proteinExistence type="inferred from homology"/>
<keyword evidence="3 7" id="KW-1133">Transmembrane helix</keyword>
<sequence length="385" mass="43358">MDMEHMNMTSVFGPPPPGVDLTENRNVQDTIAVVSVCALAIVTIIFRLIVRVYVQGARLEADDWLVGITGIPLIALLASSILGGRYGFGLHVWSVTVGNMILFAYLIIYLLELLLIKISILMFYRRIFGMNWMIWATLLISCGWWLGSLIAALCACDPIPFFWTEITNHKSGSYRYNFYYYYIGNAAANVLTDILILLVPMPIIWKLQMRTNQKIGVCAVLLLGGFVCIASGIRIHYLNYLNGNVDLTWALGSVSVWSTIEPCIGIICACLPVLQPFVRSLFKKMPNLPGTRHIAIARIVLVVLYRKRMNRDSRKGLEDRQREDGFYAHYVTQRFGTEGAAPSTGRTNHSHSRRTSGDSIYDFKQDHPHHLAQLPGNEPGLFDNR</sequence>
<dbReference type="STRING" id="29845.A0A1V6RXR1"/>
<feature type="transmembrane region" description="Helical" evidence="7">
    <location>
        <begin position="249"/>
        <end position="274"/>
    </location>
</feature>
<evidence type="ECO:0000256" key="2">
    <source>
        <dbReference type="ARBA" id="ARBA00022692"/>
    </source>
</evidence>
<dbReference type="InterPro" id="IPR052337">
    <property type="entry name" value="SAT4-like"/>
</dbReference>
<keyword evidence="10" id="KW-1185">Reference proteome</keyword>
<dbReference type="Proteomes" id="UP000191518">
    <property type="component" value="Unassembled WGS sequence"/>
</dbReference>
<evidence type="ECO:0000256" key="7">
    <source>
        <dbReference type="SAM" id="Phobius"/>
    </source>
</evidence>
<feature type="transmembrane region" description="Helical" evidence="7">
    <location>
        <begin position="31"/>
        <end position="52"/>
    </location>
</feature>
<gene>
    <name evidence="9" type="ORF">PENVUL_c017G04197</name>
</gene>
<evidence type="ECO:0000313" key="10">
    <source>
        <dbReference type="Proteomes" id="UP000191518"/>
    </source>
</evidence>
<evidence type="ECO:0000256" key="1">
    <source>
        <dbReference type="ARBA" id="ARBA00004141"/>
    </source>
</evidence>
<dbReference type="AlphaFoldDB" id="A0A1V6RXR1"/>
<evidence type="ECO:0000256" key="5">
    <source>
        <dbReference type="ARBA" id="ARBA00038359"/>
    </source>
</evidence>
<dbReference type="PANTHER" id="PTHR33048">
    <property type="entry name" value="PTH11-LIKE INTEGRAL MEMBRANE PROTEIN (AFU_ORTHOLOGUE AFUA_5G11245)"/>
    <property type="match status" value="1"/>
</dbReference>